<comment type="caution">
    <text evidence="11">The sequence shown here is derived from an EMBL/GenBank/DDBJ whole genome shotgun (WGS) entry which is preliminary data.</text>
</comment>
<evidence type="ECO:0000256" key="1">
    <source>
        <dbReference type="ARBA" id="ARBA00022679"/>
    </source>
</evidence>
<feature type="domain" description="PTS EIIB type-2" evidence="9">
    <location>
        <begin position="395"/>
        <end position="483"/>
    </location>
</feature>
<dbReference type="InterPro" id="IPR050661">
    <property type="entry name" value="BglG_antiterminators"/>
</dbReference>
<dbReference type="InterPro" id="IPR001034">
    <property type="entry name" value="DeoR_HTH"/>
</dbReference>
<evidence type="ECO:0000256" key="2">
    <source>
        <dbReference type="ARBA" id="ARBA00022737"/>
    </source>
</evidence>
<dbReference type="Pfam" id="PF00874">
    <property type="entry name" value="PRD"/>
    <property type="match status" value="2"/>
</dbReference>
<evidence type="ECO:0000313" key="11">
    <source>
        <dbReference type="EMBL" id="MDW2797718.1"/>
    </source>
</evidence>
<dbReference type="Gene3D" id="3.40.50.2300">
    <property type="match status" value="1"/>
</dbReference>
<dbReference type="PROSITE" id="PS51372">
    <property type="entry name" value="PRD_2"/>
    <property type="match status" value="2"/>
</dbReference>
<keyword evidence="6" id="KW-0472">Membrane</keyword>
<feature type="domain" description="HTH deoR-type" evidence="7">
    <location>
        <begin position="1"/>
        <end position="69"/>
    </location>
</feature>
<dbReference type="InterPro" id="IPR036634">
    <property type="entry name" value="PRD_sf"/>
</dbReference>
<dbReference type="Proteomes" id="UP001276854">
    <property type="component" value="Unassembled WGS sequence"/>
</dbReference>
<protein>
    <submittedName>
        <fullName evidence="11">PTS sugar transporter subunit IIA</fullName>
    </submittedName>
</protein>
<reference evidence="11 12" key="1">
    <citation type="submission" date="2023-10" db="EMBL/GenBank/DDBJ databases">
        <title>A novel Glycoside Hydrolase 43-Like Enzyme from Clostrdium boliviensis is an Endo-xylanase, and a Candidate for Xylooligosaccharides Production from Different Xylan Substrates.</title>
        <authorList>
            <person name="Alvarez M.T."/>
            <person name="Rocabado-Villegas L.R."/>
            <person name="Salas-Veizaga D.M."/>
            <person name="Linares-Pasten J.A."/>
            <person name="Gudmundsdottir E.E."/>
            <person name="Hreggvidsson G.O."/>
            <person name="Adlercreutz P."/>
            <person name="Nordberg Karlsson E."/>
        </authorList>
    </citation>
    <scope>NUCLEOTIDE SEQUENCE [LARGE SCALE GENOMIC DNA]</scope>
    <source>
        <strain evidence="11 12">E-1</strain>
    </source>
</reference>
<dbReference type="InterPro" id="IPR036095">
    <property type="entry name" value="PTS_EIIB-like_sf"/>
</dbReference>
<dbReference type="Gene3D" id="3.40.930.10">
    <property type="entry name" value="Mannitol-specific EII, Chain A"/>
    <property type="match status" value="1"/>
</dbReference>
<evidence type="ECO:0000256" key="5">
    <source>
        <dbReference type="ARBA" id="ARBA00023163"/>
    </source>
</evidence>
<dbReference type="PROSITE" id="PS51000">
    <property type="entry name" value="HTH_DEOR_2"/>
    <property type="match status" value="1"/>
</dbReference>
<keyword evidence="12" id="KW-1185">Reference proteome</keyword>
<dbReference type="CDD" id="cd05568">
    <property type="entry name" value="PTS_IIB_bgl_like"/>
    <property type="match status" value="1"/>
</dbReference>
<feature type="domain" description="PTS EIIA type-2" evidence="8">
    <location>
        <begin position="544"/>
        <end position="687"/>
    </location>
</feature>
<evidence type="ECO:0000259" key="7">
    <source>
        <dbReference type="PROSITE" id="PS51000"/>
    </source>
</evidence>
<dbReference type="PANTHER" id="PTHR30185">
    <property type="entry name" value="CRYPTIC BETA-GLUCOSIDE BGL OPERON ANTITERMINATOR"/>
    <property type="match status" value="1"/>
</dbReference>
<evidence type="ECO:0000259" key="8">
    <source>
        <dbReference type="PROSITE" id="PS51094"/>
    </source>
</evidence>
<dbReference type="Gene3D" id="1.10.10.10">
    <property type="entry name" value="Winged helix-like DNA-binding domain superfamily/Winged helix DNA-binding domain"/>
    <property type="match status" value="2"/>
</dbReference>
<evidence type="ECO:0000259" key="9">
    <source>
        <dbReference type="PROSITE" id="PS51099"/>
    </source>
</evidence>
<feature type="domain" description="PRD" evidence="10">
    <location>
        <begin position="285"/>
        <end position="391"/>
    </location>
</feature>
<keyword evidence="4" id="KW-0238">DNA-binding</keyword>
<dbReference type="InterPro" id="IPR013011">
    <property type="entry name" value="PTS_EIIB_2"/>
</dbReference>
<evidence type="ECO:0000259" key="10">
    <source>
        <dbReference type="PROSITE" id="PS51372"/>
    </source>
</evidence>
<dbReference type="InterPro" id="IPR018356">
    <property type="entry name" value="Tscrpt_reg_HTH_DeoR_CS"/>
</dbReference>
<dbReference type="PROSITE" id="PS51099">
    <property type="entry name" value="PTS_EIIB_TYPE_2"/>
    <property type="match status" value="1"/>
</dbReference>
<organism evidence="11 12">
    <name type="scientific">Clostridium boliviensis</name>
    <dbReference type="NCBI Taxonomy" id="318465"/>
    <lineage>
        <taxon>Bacteria</taxon>
        <taxon>Bacillati</taxon>
        <taxon>Bacillota</taxon>
        <taxon>Clostridia</taxon>
        <taxon>Eubacteriales</taxon>
        <taxon>Clostridiaceae</taxon>
        <taxon>Clostridium</taxon>
    </lineage>
</organism>
<keyword evidence="11" id="KW-0813">Transport</keyword>
<feature type="domain" description="PRD" evidence="10">
    <location>
        <begin position="180"/>
        <end position="281"/>
    </location>
</feature>
<dbReference type="InterPro" id="IPR011608">
    <property type="entry name" value="PRD"/>
</dbReference>
<evidence type="ECO:0000256" key="3">
    <source>
        <dbReference type="ARBA" id="ARBA00023015"/>
    </source>
</evidence>
<dbReference type="Gene3D" id="1.10.1790.10">
    <property type="entry name" value="PRD domain"/>
    <property type="match status" value="2"/>
</dbReference>
<dbReference type="SUPFAM" id="SSF55804">
    <property type="entry name" value="Phoshotransferase/anion transport protein"/>
    <property type="match status" value="1"/>
</dbReference>
<sequence length="692" mass="79607">MNQRIVSIINDLAPEGKISLDQLSQHYQISKRTLRNDINAINELLIDNGFCPITFDKGLVIRQSDFGRIMPFVPKQDLYSYRLSREERGSLAASILVSSSGFITLSMIADYLYVSRATIIKDMDLIKNILKDTGLELISYPNKGLWVQGAESLKRKFILGLIQKEQMFLTEDEKGKTKFVLQAGNAIVIRKIITEQEKLHGSHLTEESFHFITDYIRVMIQRNKQGEYVEPQGYGTVGKQYRMAQDILKFISQYCNILSTEDEVLFLANILEGVRYLKQKDFADGNTIKIQLLTRKLIENISDDLNINLNDDYDFYENLSNHLHSMFYNKTGYLPCEDSFQTIIQNNPEVLEAVQRCVSLFFPYIKRKVEQIELIYITIHICAAIERKKNKDVAFHVVLACNGGVGTSQLLLVRLKKHFNFKVVDIVSSHEAMLITPDQADLIITTVPLKDCLVQHIVVSPLLNDEDYIRVGSKIDTIRDSRHLPIRREKKEITVNSIIRTMLPVINKYLPEAERSCMEEIKLCLENYLGEKDTGDIFSPCLHHLLTADFILLDVECSDWREAVKRSGEILMRKGYIEEQYIDAMIHNIEENGPYVMISEGFAFPHEGLERGTLKLGMSLIRLKTPISFGNEEFDPVEFVCCLSAVDQKSHLKAFFHLVNMLQNQEFKRALREAVDTETMIAIIEHFEYRVD</sequence>
<keyword evidence="1" id="KW-0808">Transferase</keyword>
<keyword evidence="11" id="KW-0762">Sugar transport</keyword>
<feature type="transmembrane region" description="Helical" evidence="6">
    <location>
        <begin position="91"/>
        <end position="114"/>
    </location>
</feature>
<dbReference type="Pfam" id="PF08220">
    <property type="entry name" value="HTH_DeoR"/>
    <property type="match status" value="1"/>
</dbReference>
<evidence type="ECO:0000313" key="12">
    <source>
        <dbReference type="Proteomes" id="UP001276854"/>
    </source>
</evidence>
<keyword evidence="5" id="KW-0804">Transcription</keyword>
<dbReference type="PROSITE" id="PS00894">
    <property type="entry name" value="HTH_DEOR_1"/>
    <property type="match status" value="1"/>
</dbReference>
<name>A0ABU4GJD1_9CLOT</name>
<dbReference type="SUPFAM" id="SSF63520">
    <property type="entry name" value="PTS-regulatory domain, PRD"/>
    <property type="match status" value="2"/>
</dbReference>
<dbReference type="PANTHER" id="PTHR30185:SF18">
    <property type="entry name" value="TRANSCRIPTIONAL REGULATOR MTLR"/>
    <property type="match status" value="1"/>
</dbReference>
<dbReference type="SUPFAM" id="SSF52794">
    <property type="entry name" value="PTS system IIB component-like"/>
    <property type="match status" value="1"/>
</dbReference>
<dbReference type="InterPro" id="IPR016152">
    <property type="entry name" value="PTrfase/Anion_transptr"/>
</dbReference>
<keyword evidence="6" id="KW-1133">Transmembrane helix</keyword>
<evidence type="ECO:0000256" key="6">
    <source>
        <dbReference type="SAM" id="Phobius"/>
    </source>
</evidence>
<dbReference type="InterPro" id="IPR002178">
    <property type="entry name" value="PTS_EIIA_type-2_dom"/>
</dbReference>
<keyword evidence="6" id="KW-0812">Transmembrane</keyword>
<dbReference type="EMBL" id="JAWONS010000133">
    <property type="protein sequence ID" value="MDW2797718.1"/>
    <property type="molecule type" value="Genomic_DNA"/>
</dbReference>
<keyword evidence="3" id="KW-0805">Transcription regulation</keyword>
<dbReference type="InterPro" id="IPR036388">
    <property type="entry name" value="WH-like_DNA-bd_sf"/>
</dbReference>
<accession>A0ABU4GJD1</accession>
<gene>
    <name evidence="11" type="ORF">RZO55_09060</name>
</gene>
<keyword evidence="2" id="KW-0677">Repeat</keyword>
<proteinExistence type="predicted"/>
<dbReference type="PROSITE" id="PS51094">
    <property type="entry name" value="PTS_EIIA_TYPE_2"/>
    <property type="match status" value="1"/>
</dbReference>
<dbReference type="RefSeq" id="WP_318063969.1">
    <property type="nucleotide sequence ID" value="NZ_JAWONS010000133.1"/>
</dbReference>
<evidence type="ECO:0000256" key="4">
    <source>
        <dbReference type="ARBA" id="ARBA00023125"/>
    </source>
</evidence>
<dbReference type="Pfam" id="PF00359">
    <property type="entry name" value="PTS_EIIA_2"/>
    <property type="match status" value="1"/>
</dbReference>